<evidence type="ECO:0000313" key="7">
    <source>
        <dbReference type="EMBL" id="OTG27490.1"/>
    </source>
</evidence>
<dbReference type="GO" id="GO:0051603">
    <property type="term" value="P:proteolysis involved in protein catabolic process"/>
    <property type="evidence" value="ECO:0000318"/>
    <property type="project" value="GO_Central"/>
</dbReference>
<proteinExistence type="inferred from homology"/>
<feature type="domain" description="Cathepsin propeptide inhibitor" evidence="5">
    <location>
        <begin position="40"/>
        <end position="92"/>
    </location>
</feature>
<dbReference type="EC" id="3.4.22.2" evidence="6"/>
<dbReference type="GO" id="GO:0004197">
    <property type="term" value="F:cysteine-type endopeptidase activity"/>
    <property type="evidence" value="ECO:0000318"/>
    <property type="project" value="GO_Central"/>
</dbReference>
<dbReference type="PRINTS" id="PR00705">
    <property type="entry name" value="PAPAIN"/>
</dbReference>
<feature type="domain" description="Peptidase C1A papain C-terminal" evidence="4">
    <location>
        <begin position="127"/>
        <end position="322"/>
    </location>
</feature>
<feature type="chain" id="PRO_5018680396" evidence="3">
    <location>
        <begin position="23"/>
        <end position="332"/>
    </location>
</feature>
<dbReference type="InterPro" id="IPR000668">
    <property type="entry name" value="Peptidase_C1A_C"/>
</dbReference>
<keyword evidence="3" id="KW-0732">Signal</keyword>
<dbReference type="AlphaFoldDB" id="A0A251UVT8"/>
<feature type="signal peptide" evidence="3">
    <location>
        <begin position="1"/>
        <end position="22"/>
    </location>
</feature>
<reference evidence="6 8" key="1">
    <citation type="journal article" date="2017" name="Nature">
        <title>The sunflower genome provides insights into oil metabolism, flowering and Asterid evolution.</title>
        <authorList>
            <person name="Badouin H."/>
            <person name="Gouzy J."/>
            <person name="Grassa C.J."/>
            <person name="Murat F."/>
            <person name="Staton S.E."/>
            <person name="Cottret L."/>
            <person name="Lelandais-Briere C."/>
            <person name="Owens G.L."/>
            <person name="Carrere S."/>
            <person name="Mayjonade B."/>
            <person name="Legrand L."/>
            <person name="Gill N."/>
            <person name="Kane N.C."/>
            <person name="Bowers J.E."/>
            <person name="Hubner S."/>
            <person name="Bellec A."/>
            <person name="Berard A."/>
            <person name="Berges H."/>
            <person name="Blanchet N."/>
            <person name="Boniface M.C."/>
            <person name="Brunel D."/>
            <person name="Catrice O."/>
            <person name="Chaidir N."/>
            <person name="Claudel C."/>
            <person name="Donnadieu C."/>
            <person name="Faraut T."/>
            <person name="Fievet G."/>
            <person name="Helmstetter N."/>
            <person name="King M."/>
            <person name="Knapp S.J."/>
            <person name="Lai Z."/>
            <person name="Le Paslier M.C."/>
            <person name="Lippi Y."/>
            <person name="Lorenzon L."/>
            <person name="Mandel J.R."/>
            <person name="Marage G."/>
            <person name="Marchand G."/>
            <person name="Marquand E."/>
            <person name="Bret-Mestries E."/>
            <person name="Morien E."/>
            <person name="Nambeesan S."/>
            <person name="Nguyen T."/>
            <person name="Pegot-Espagnet P."/>
            <person name="Pouilly N."/>
            <person name="Raftis F."/>
            <person name="Sallet E."/>
            <person name="Schiex T."/>
            <person name="Thomas J."/>
            <person name="Vandecasteele C."/>
            <person name="Vares D."/>
            <person name="Vear F."/>
            <person name="Vautrin S."/>
            <person name="Crespi M."/>
            <person name="Mangin B."/>
            <person name="Burke J.M."/>
            <person name="Salse J."/>
            <person name="Munos S."/>
            <person name="Vincourt P."/>
            <person name="Rieseberg L.H."/>
            <person name="Langlade N.B."/>
        </authorList>
    </citation>
    <scope>NUCLEOTIDE SEQUENCE [LARGE SCALE GENOMIC DNA]</scope>
    <source>
        <strain evidence="8">cv. SF193</strain>
        <tissue evidence="6">Leaves</tissue>
    </source>
</reference>
<protein>
    <submittedName>
        <fullName evidence="6">Papain protein</fullName>
        <ecNumber evidence="6">3.4.22.2</ecNumber>
    </submittedName>
    <submittedName>
        <fullName evidence="7">Putative peptidase C1A</fullName>
    </submittedName>
</protein>
<keyword evidence="6" id="KW-0378">Hydrolase</keyword>
<reference evidence="6" key="3">
    <citation type="submission" date="2020-06" db="EMBL/GenBank/DDBJ databases">
        <title>Helianthus annuus Genome sequencing and assembly Release 2.</title>
        <authorList>
            <person name="Gouzy J."/>
            <person name="Langlade N."/>
            <person name="Munos S."/>
        </authorList>
    </citation>
    <scope>NUCLEOTIDE SEQUENCE</scope>
    <source>
        <tissue evidence="6">Leaves</tissue>
    </source>
</reference>
<evidence type="ECO:0000259" key="5">
    <source>
        <dbReference type="SMART" id="SM00848"/>
    </source>
</evidence>
<dbReference type="SMART" id="SM00645">
    <property type="entry name" value="Pept_C1"/>
    <property type="match status" value="1"/>
</dbReference>
<dbReference type="EMBL" id="MNCJ02000319">
    <property type="protein sequence ID" value="KAF5808666.1"/>
    <property type="molecule type" value="Genomic_DNA"/>
</dbReference>
<dbReference type="PROSITE" id="PS00640">
    <property type="entry name" value="THIOL_PROTEASE_ASN"/>
    <property type="match status" value="1"/>
</dbReference>
<dbReference type="SUPFAM" id="SSF54001">
    <property type="entry name" value="Cysteine proteinases"/>
    <property type="match status" value="1"/>
</dbReference>
<dbReference type="Pfam" id="PF08246">
    <property type="entry name" value="Inhibitor_I29"/>
    <property type="match status" value="1"/>
</dbReference>
<dbReference type="GO" id="GO:0005764">
    <property type="term" value="C:lysosome"/>
    <property type="evidence" value="ECO:0000318"/>
    <property type="project" value="GO_Central"/>
</dbReference>
<dbReference type="SMART" id="SM00848">
    <property type="entry name" value="Inhibitor_I29"/>
    <property type="match status" value="1"/>
</dbReference>
<evidence type="ECO:0000313" key="8">
    <source>
        <dbReference type="Proteomes" id="UP000215914"/>
    </source>
</evidence>
<dbReference type="GO" id="GO:0005615">
    <property type="term" value="C:extracellular space"/>
    <property type="evidence" value="ECO:0000318"/>
    <property type="project" value="GO_Central"/>
</dbReference>
<dbReference type="EMBL" id="CM007893">
    <property type="protein sequence ID" value="OTG27490.1"/>
    <property type="molecule type" value="Genomic_DNA"/>
</dbReference>
<dbReference type="PROSITE" id="PS00639">
    <property type="entry name" value="THIOL_PROTEASE_HIS"/>
    <property type="match status" value="1"/>
</dbReference>
<dbReference type="InterPro" id="IPR038765">
    <property type="entry name" value="Papain-like_cys_pep_sf"/>
</dbReference>
<dbReference type="InterPro" id="IPR025661">
    <property type="entry name" value="Pept_asp_AS"/>
</dbReference>
<evidence type="ECO:0000313" key="6">
    <source>
        <dbReference type="EMBL" id="KAF5808666.1"/>
    </source>
</evidence>
<gene>
    <name evidence="7" type="ORF">HannXRQ_Chr04g0100651</name>
    <name evidence="6" type="ORF">HanXRQr2_Chr04g0148141</name>
</gene>
<evidence type="ECO:0000256" key="3">
    <source>
        <dbReference type="SAM" id="SignalP"/>
    </source>
</evidence>
<evidence type="ECO:0000259" key="4">
    <source>
        <dbReference type="SMART" id="SM00645"/>
    </source>
</evidence>
<reference evidence="7" key="2">
    <citation type="submission" date="2017-02" db="EMBL/GenBank/DDBJ databases">
        <title>Sunflower complete genome.</title>
        <authorList>
            <person name="Langlade N."/>
            <person name="Munos S."/>
        </authorList>
    </citation>
    <scope>NUCLEOTIDE SEQUENCE [LARGE SCALE GENOMIC DNA]</scope>
    <source>
        <tissue evidence="7">Leaves</tissue>
    </source>
</reference>
<keyword evidence="2" id="KW-1015">Disulfide bond</keyword>
<evidence type="ECO:0000256" key="2">
    <source>
        <dbReference type="ARBA" id="ARBA00023157"/>
    </source>
</evidence>
<dbReference type="Proteomes" id="UP000215914">
    <property type="component" value="Chromosome 4"/>
</dbReference>
<dbReference type="InterPro" id="IPR039417">
    <property type="entry name" value="Peptidase_C1A_papain-like"/>
</dbReference>
<dbReference type="OMA" id="IERRCHV"/>
<dbReference type="CDD" id="cd02248">
    <property type="entry name" value="Peptidase_C1A"/>
    <property type="match status" value="1"/>
</dbReference>
<dbReference type="InParanoid" id="A0A251UVT8"/>
<dbReference type="InterPro" id="IPR013128">
    <property type="entry name" value="Peptidase_C1A"/>
</dbReference>
<keyword evidence="8" id="KW-1185">Reference proteome</keyword>
<sequence>MKINNFIFFSLSLVLILGVVESFNYHEQELESEEGFQGLYDRWREHHKVTDRSPQRFNVFKHNVRNIHKKNKMNLGYKLQINEFATMTHHEFRKTHADSKGGHFIALHGIRKTNLSSSYNDIDINAIPPRMDWREHNAVTPMKNQGQCGSCFAFAAVGAIEGINAIRTGQLLSYQNNNFLIVIRATEPSIATEGRSVAYLLSSKSMEYGHHSVTVDGTEYLPEHDEEALLKAVAHQPVTFQMDPGGDGFMFYKEGIYSGPCGMELMHAMLIVGYDQDPDRTKYWIVKNSWGEGWGEKGYIRMLRGTEIQGVCNMYGHCNFPLKSPETKNVEL</sequence>
<dbReference type="InterPro" id="IPR025660">
    <property type="entry name" value="Pept_his_AS"/>
</dbReference>
<accession>A0A251UVT8</accession>
<comment type="similarity">
    <text evidence="1">Belongs to the peptidase C1 family.</text>
</comment>
<dbReference type="Pfam" id="PF00112">
    <property type="entry name" value="Peptidase_C1"/>
    <property type="match status" value="2"/>
</dbReference>
<dbReference type="Gramene" id="mRNA:HanXRQr2_Chr04g0148141">
    <property type="protein sequence ID" value="mRNA:HanXRQr2_Chr04g0148141"/>
    <property type="gene ID" value="HanXRQr2_Chr04g0148141"/>
</dbReference>
<dbReference type="PANTHER" id="PTHR12411">
    <property type="entry name" value="CYSTEINE PROTEASE FAMILY C1-RELATED"/>
    <property type="match status" value="1"/>
</dbReference>
<evidence type="ECO:0000256" key="1">
    <source>
        <dbReference type="ARBA" id="ARBA00008455"/>
    </source>
</evidence>
<name>A0A251UVT8_HELAN</name>
<dbReference type="STRING" id="4232.A0A251UVT8"/>
<dbReference type="InterPro" id="IPR013201">
    <property type="entry name" value="Prot_inhib_I29"/>
</dbReference>
<dbReference type="Gene3D" id="3.90.70.10">
    <property type="entry name" value="Cysteine proteinases"/>
    <property type="match status" value="2"/>
</dbReference>
<organism evidence="7 8">
    <name type="scientific">Helianthus annuus</name>
    <name type="common">Common sunflower</name>
    <dbReference type="NCBI Taxonomy" id="4232"/>
    <lineage>
        <taxon>Eukaryota</taxon>
        <taxon>Viridiplantae</taxon>
        <taxon>Streptophyta</taxon>
        <taxon>Embryophyta</taxon>
        <taxon>Tracheophyta</taxon>
        <taxon>Spermatophyta</taxon>
        <taxon>Magnoliopsida</taxon>
        <taxon>eudicotyledons</taxon>
        <taxon>Gunneridae</taxon>
        <taxon>Pentapetalae</taxon>
        <taxon>asterids</taxon>
        <taxon>campanulids</taxon>
        <taxon>Asterales</taxon>
        <taxon>Asteraceae</taxon>
        <taxon>Asteroideae</taxon>
        <taxon>Heliantheae alliance</taxon>
        <taxon>Heliantheae</taxon>
        <taxon>Helianthus</taxon>
    </lineage>
</organism>